<sequence length="490" mass="54808">MLTLEVEYLMGRVIAACHDDRRKVEWPPHPARLFAALVAAFKECELGEPVREALLWLETLPEPSIYANPPQHQGMVRDVHKVFVPINDSNDQQSQQKKKYSPISAGINFRRNRQERFFPAFTPYETTVYFIWNDTDVDKPTEQALQEVAQNVSYLGHSMSPVRVAVYLDVPSKKAPNLEPDPQGSILLRTTARGRLEYLENLHLRRVENAGLQPRLGRISEYRLVGTNEASVPRSFFQHIYVLRKEQGCRLPLEAAFGLCSLVRSALLACCADPLPANISGHLENGNPSPEPHMSVIPLANVGHRHADGNIMGFAVLFPENATANERKQLEQGLRRLETLKLGILGTWRLHLIENEALASIAKTLRPDTYIDASQHWASVTPVAFGRHPKKQAGKDVLSLIAQNCREIGLPEPVSANIVRAGKFHAVPLAGEFKQSTDLQRCLYLKDKLLAHIELRFDRPVSGPLILGAGRFLGLGLCRPYRAKEAGHAN</sequence>
<dbReference type="AlphaFoldDB" id="A0A291IK95"/>
<name>A0A291IK95_9GAMM</name>
<organism evidence="1 2">
    <name type="scientific">Methylomonas koyamae</name>
    <dbReference type="NCBI Taxonomy" id="702114"/>
    <lineage>
        <taxon>Bacteria</taxon>
        <taxon>Pseudomonadati</taxon>
        <taxon>Pseudomonadota</taxon>
        <taxon>Gammaproteobacteria</taxon>
        <taxon>Methylococcales</taxon>
        <taxon>Methylococcaceae</taxon>
        <taxon>Methylomonas</taxon>
    </lineage>
</organism>
<dbReference type="NCBIfam" id="TIGR02165">
    <property type="entry name" value="cas5_6_GSU0054"/>
    <property type="match status" value="1"/>
</dbReference>
<dbReference type="Proteomes" id="UP000077734">
    <property type="component" value="Unassembled WGS sequence"/>
</dbReference>
<protein>
    <submittedName>
        <fullName evidence="1">Uncharacterized protein</fullName>
    </submittedName>
</protein>
<dbReference type="RefSeq" id="WP_064025646.1">
    <property type="nucleotide sequence ID" value="NZ_CP023669.1"/>
</dbReference>
<dbReference type="KEGG" id="mko:MKLM6_2395"/>
<proteinExistence type="predicted"/>
<accession>A0A291IK95</accession>
<keyword evidence="2" id="KW-1185">Reference proteome</keyword>
<dbReference type="InterPro" id="IPR019089">
    <property type="entry name" value="Cas_GSU0054"/>
</dbReference>
<gene>
    <name evidence="1" type="ORF">A1356_07315</name>
</gene>
<evidence type="ECO:0000313" key="2">
    <source>
        <dbReference type="Proteomes" id="UP000077734"/>
    </source>
</evidence>
<dbReference type="Pfam" id="PF09609">
    <property type="entry name" value="Cas_GSU0054"/>
    <property type="match status" value="1"/>
</dbReference>
<comment type="caution">
    <text evidence="1">The sequence shown here is derived from an EMBL/GenBank/DDBJ whole genome shotgun (WGS) entry which is preliminary data.</text>
</comment>
<dbReference type="EMBL" id="LUUL01000057">
    <property type="protein sequence ID" value="OAI28373.1"/>
    <property type="molecule type" value="Genomic_DNA"/>
</dbReference>
<reference evidence="1 2" key="1">
    <citation type="submission" date="2016-03" db="EMBL/GenBank/DDBJ databases">
        <authorList>
            <person name="Heylen K."/>
            <person name="De Vos P."/>
            <person name="Vekeman B."/>
        </authorList>
    </citation>
    <scope>NUCLEOTIDE SEQUENCE [LARGE SCALE GENOMIC DNA]</scope>
    <source>
        <strain evidence="1 2">R-49807</strain>
    </source>
</reference>
<evidence type="ECO:0000313" key="1">
    <source>
        <dbReference type="EMBL" id="OAI28373.1"/>
    </source>
</evidence>